<keyword evidence="1 3" id="KW-0240">DNA-directed RNA polymerase</keyword>
<dbReference type="OrthoDB" id="6036at2759"/>
<reference evidence="4" key="2">
    <citation type="journal article" date="2017" name="J. Anim. Genet.">
        <title>Multiple reference genome sequences of hot pepper reveal the massive evolution of plant disease resistance genes by retroduplication.</title>
        <authorList>
            <person name="Kim S."/>
            <person name="Park J."/>
            <person name="Yeom S.-I."/>
            <person name="Kim Y.-M."/>
            <person name="Seo E."/>
            <person name="Kim K.-T."/>
            <person name="Kim M.-S."/>
            <person name="Lee J.M."/>
            <person name="Cheong K."/>
            <person name="Shin H.-S."/>
            <person name="Kim S.-B."/>
            <person name="Han K."/>
            <person name="Lee J."/>
            <person name="Park M."/>
            <person name="Lee H.-A."/>
            <person name="Lee H.-Y."/>
            <person name="Lee Y."/>
            <person name="Oh S."/>
            <person name="Lee J.H."/>
            <person name="Choi E."/>
            <person name="Choi E."/>
            <person name="Lee S.E."/>
            <person name="Jeon J."/>
            <person name="Kim H."/>
            <person name="Choi G."/>
            <person name="Song H."/>
            <person name="Lee J."/>
            <person name="Lee S.-C."/>
            <person name="Kwon J.-K."/>
            <person name="Lee H.-Y."/>
            <person name="Koo N."/>
            <person name="Hong Y."/>
            <person name="Kim R.W."/>
            <person name="Kang W.-H."/>
            <person name="Huh J.H."/>
            <person name="Kang B.-C."/>
            <person name="Yang T.-J."/>
            <person name="Lee Y.-H."/>
            <person name="Bennetzen J.L."/>
            <person name="Choi D."/>
        </authorList>
    </citation>
    <scope>NUCLEOTIDE SEQUENCE [LARGE SCALE GENOMIC DNA]</scope>
    <source>
        <strain evidence="4">cv. PBC81</strain>
    </source>
</reference>
<evidence type="ECO:0000256" key="2">
    <source>
        <dbReference type="ARBA" id="ARBA00023163"/>
    </source>
</evidence>
<keyword evidence="4" id="KW-1185">Reference proteome</keyword>
<dbReference type="AlphaFoldDB" id="A0A2G2W4N3"/>
<dbReference type="STRING" id="33114.A0A2G2W4N3"/>
<evidence type="ECO:0000313" key="3">
    <source>
        <dbReference type="EMBL" id="PHT40190.1"/>
    </source>
</evidence>
<dbReference type="InterPro" id="IPR044820">
    <property type="entry name" value="AGD14-like"/>
</dbReference>
<dbReference type="GO" id="GO:0005096">
    <property type="term" value="F:GTPase activator activity"/>
    <property type="evidence" value="ECO:0007669"/>
    <property type="project" value="InterPro"/>
</dbReference>
<organism evidence="3 4">
    <name type="scientific">Capsicum baccatum</name>
    <name type="common">Peruvian pepper</name>
    <dbReference type="NCBI Taxonomy" id="33114"/>
    <lineage>
        <taxon>Eukaryota</taxon>
        <taxon>Viridiplantae</taxon>
        <taxon>Streptophyta</taxon>
        <taxon>Embryophyta</taxon>
        <taxon>Tracheophyta</taxon>
        <taxon>Spermatophyta</taxon>
        <taxon>Magnoliopsida</taxon>
        <taxon>eudicotyledons</taxon>
        <taxon>Gunneridae</taxon>
        <taxon>Pentapetalae</taxon>
        <taxon>asterids</taxon>
        <taxon>lamiids</taxon>
        <taxon>Solanales</taxon>
        <taxon>Solanaceae</taxon>
        <taxon>Solanoideae</taxon>
        <taxon>Capsiceae</taxon>
        <taxon>Capsicum</taxon>
    </lineage>
</organism>
<reference evidence="3 4" key="1">
    <citation type="journal article" date="2017" name="Genome Biol.">
        <title>New reference genome sequences of hot pepper reveal the massive evolution of plant disease-resistance genes by retroduplication.</title>
        <authorList>
            <person name="Kim S."/>
            <person name="Park J."/>
            <person name="Yeom S.I."/>
            <person name="Kim Y.M."/>
            <person name="Seo E."/>
            <person name="Kim K.T."/>
            <person name="Kim M.S."/>
            <person name="Lee J.M."/>
            <person name="Cheong K."/>
            <person name="Shin H.S."/>
            <person name="Kim S.B."/>
            <person name="Han K."/>
            <person name="Lee J."/>
            <person name="Park M."/>
            <person name="Lee H.A."/>
            <person name="Lee H.Y."/>
            <person name="Lee Y."/>
            <person name="Oh S."/>
            <person name="Lee J.H."/>
            <person name="Choi E."/>
            <person name="Choi E."/>
            <person name="Lee S.E."/>
            <person name="Jeon J."/>
            <person name="Kim H."/>
            <person name="Choi G."/>
            <person name="Song H."/>
            <person name="Lee J."/>
            <person name="Lee S.C."/>
            <person name="Kwon J.K."/>
            <person name="Lee H.Y."/>
            <person name="Koo N."/>
            <person name="Hong Y."/>
            <person name="Kim R.W."/>
            <person name="Kang W.H."/>
            <person name="Huh J.H."/>
            <person name="Kang B.C."/>
            <person name="Yang T.J."/>
            <person name="Lee Y.H."/>
            <person name="Bennetzen J.L."/>
            <person name="Choi D."/>
        </authorList>
    </citation>
    <scope>NUCLEOTIDE SEQUENCE [LARGE SCALE GENOMIC DNA]</scope>
    <source>
        <strain evidence="4">cv. PBC81</strain>
    </source>
</reference>
<dbReference type="GO" id="GO:0046983">
    <property type="term" value="F:protein dimerization activity"/>
    <property type="evidence" value="ECO:0007669"/>
    <property type="project" value="InterPro"/>
</dbReference>
<name>A0A2G2W4N3_CAPBA</name>
<dbReference type="Gene3D" id="2.170.120.12">
    <property type="entry name" value="DNA-directed RNA polymerase, insert domain"/>
    <property type="match status" value="1"/>
</dbReference>
<dbReference type="PANTHER" id="PTHR46085">
    <property type="entry name" value="ARFGAP/RECO-RELATED"/>
    <property type="match status" value="1"/>
</dbReference>
<dbReference type="Proteomes" id="UP000224567">
    <property type="component" value="Unassembled WGS sequence"/>
</dbReference>
<dbReference type="EMBL" id="MLFT02000008">
    <property type="protein sequence ID" value="PHT40190.1"/>
    <property type="molecule type" value="Genomic_DNA"/>
</dbReference>
<dbReference type="InterPro" id="IPR036603">
    <property type="entry name" value="RBP11-like"/>
</dbReference>
<evidence type="ECO:0000313" key="4">
    <source>
        <dbReference type="Proteomes" id="UP000224567"/>
    </source>
</evidence>
<accession>A0A2G2W4N3</accession>
<evidence type="ECO:0000256" key="1">
    <source>
        <dbReference type="ARBA" id="ARBA00022478"/>
    </source>
</evidence>
<dbReference type="GO" id="GO:0000428">
    <property type="term" value="C:DNA-directed RNA polymerase complex"/>
    <property type="evidence" value="ECO:0007669"/>
    <property type="project" value="UniProtKB-KW"/>
</dbReference>
<sequence>MSFTCSIITNGPEGSEKLHKGSTECVHKLLDLCLHDMQRNTAREIYLKSWDLQSQWLPNNSNVDKVRDFIKTIYVDKRYAATESSDRPPRDTQGEEGHRMKDEIVSLRAAFTQEVSVWHKLDHPNVTKFLEYNLIYTIGIAIGSTLLGEIEGTCITCVKSEKVPHEYSTITGIQESEAWILLVLLFIGEGYEGYEKVQDLLLLDLDY</sequence>
<keyword evidence="2" id="KW-0804">Transcription</keyword>
<gene>
    <name evidence="3" type="ORF">CQW23_19044</name>
</gene>
<dbReference type="InterPro" id="IPR036643">
    <property type="entry name" value="RNApol_insert_sf"/>
</dbReference>
<comment type="caution">
    <text evidence="3">The sequence shown here is derived from an EMBL/GenBank/DDBJ whole genome shotgun (WGS) entry which is preliminary data.</text>
</comment>
<dbReference type="GO" id="GO:0006351">
    <property type="term" value="P:DNA-templated transcription"/>
    <property type="evidence" value="ECO:0007669"/>
    <property type="project" value="InterPro"/>
</dbReference>
<dbReference type="SUPFAM" id="SSF56553">
    <property type="entry name" value="Insert subdomain of RNA polymerase alpha subunit"/>
    <property type="match status" value="1"/>
</dbReference>
<dbReference type="Gene3D" id="3.30.1360.10">
    <property type="entry name" value="RNA polymerase, RBP11-like subunit"/>
    <property type="match status" value="1"/>
</dbReference>
<protein>
    <submittedName>
        <fullName evidence="3">DNA-directed RNA polymerase subunit alpha</fullName>
    </submittedName>
</protein>
<proteinExistence type="predicted"/>
<dbReference type="PANTHER" id="PTHR46085:SF4">
    <property type="entry name" value="ADP-RIBOSYLATION FACTOR GTPASE-ACTIVATING PROTEIN AGD14-RELATED"/>
    <property type="match status" value="1"/>
</dbReference>